<evidence type="ECO:0000256" key="1">
    <source>
        <dbReference type="SAM" id="MobiDB-lite"/>
    </source>
</evidence>
<name>A0A8X6GJJ0_TRICU</name>
<reference evidence="2" key="1">
    <citation type="submission" date="2020-07" db="EMBL/GenBank/DDBJ databases">
        <title>Multicomponent nature underlies the extraordinary mechanical properties of spider dragline silk.</title>
        <authorList>
            <person name="Kono N."/>
            <person name="Nakamura H."/>
            <person name="Mori M."/>
            <person name="Yoshida Y."/>
            <person name="Ohtoshi R."/>
            <person name="Malay A.D."/>
            <person name="Moran D.A.P."/>
            <person name="Tomita M."/>
            <person name="Numata K."/>
            <person name="Arakawa K."/>
        </authorList>
    </citation>
    <scope>NUCLEOTIDE SEQUENCE</scope>
</reference>
<proteinExistence type="predicted"/>
<feature type="region of interest" description="Disordered" evidence="1">
    <location>
        <begin position="1"/>
        <end position="68"/>
    </location>
</feature>
<organism evidence="2 3">
    <name type="scientific">Trichonephila clavata</name>
    <name type="common">Joro spider</name>
    <name type="synonym">Nephila clavata</name>
    <dbReference type="NCBI Taxonomy" id="2740835"/>
    <lineage>
        <taxon>Eukaryota</taxon>
        <taxon>Metazoa</taxon>
        <taxon>Ecdysozoa</taxon>
        <taxon>Arthropoda</taxon>
        <taxon>Chelicerata</taxon>
        <taxon>Arachnida</taxon>
        <taxon>Araneae</taxon>
        <taxon>Araneomorphae</taxon>
        <taxon>Entelegynae</taxon>
        <taxon>Araneoidea</taxon>
        <taxon>Nephilidae</taxon>
        <taxon>Trichonephila</taxon>
    </lineage>
</organism>
<comment type="caution">
    <text evidence="2">The sequence shown here is derived from an EMBL/GenBank/DDBJ whole genome shotgun (WGS) entry which is preliminary data.</text>
</comment>
<evidence type="ECO:0000313" key="2">
    <source>
        <dbReference type="EMBL" id="GFQ83818.1"/>
    </source>
</evidence>
<keyword evidence="3" id="KW-1185">Reference proteome</keyword>
<dbReference type="EMBL" id="BMAO01002857">
    <property type="protein sequence ID" value="GFQ83818.1"/>
    <property type="molecule type" value="Genomic_DNA"/>
</dbReference>
<accession>A0A8X6GJJ0</accession>
<dbReference type="Proteomes" id="UP000887116">
    <property type="component" value="Unassembled WGS sequence"/>
</dbReference>
<evidence type="ECO:0000313" key="3">
    <source>
        <dbReference type="Proteomes" id="UP000887116"/>
    </source>
</evidence>
<dbReference type="AlphaFoldDB" id="A0A8X6GJJ0"/>
<gene>
    <name evidence="2" type="ORF">TNCT_713181</name>
</gene>
<protein>
    <submittedName>
        <fullName evidence="2">Uncharacterized protein</fullName>
    </submittedName>
</protein>
<sequence>MAVSDLNSHPICDTPGYTEHNTPPQSPIKANHDISETTKTAPVKRNENEDGFSSPPARKLNKAQRVHSNPELSFNLELENRFSQLQNLPIAGNSSATSQTNTTPP</sequence>